<dbReference type="InterPro" id="IPR008920">
    <property type="entry name" value="TF_FadR/GntR_C"/>
</dbReference>
<dbReference type="InterPro" id="IPR000524">
    <property type="entry name" value="Tscrpt_reg_HTH_GntR"/>
</dbReference>
<evidence type="ECO:0000256" key="2">
    <source>
        <dbReference type="ARBA" id="ARBA00023125"/>
    </source>
</evidence>
<dbReference type="SUPFAM" id="SSF48008">
    <property type="entry name" value="GntR ligand-binding domain-like"/>
    <property type="match status" value="1"/>
</dbReference>
<dbReference type="InterPro" id="IPR011711">
    <property type="entry name" value="GntR_C"/>
</dbReference>
<gene>
    <name evidence="5" type="ORF">F0Q34_08710</name>
</gene>
<dbReference type="Gene3D" id="1.20.120.530">
    <property type="entry name" value="GntR ligand-binding domain-like"/>
    <property type="match status" value="1"/>
</dbReference>
<dbReference type="PANTHER" id="PTHR43537">
    <property type="entry name" value="TRANSCRIPTIONAL REGULATOR, GNTR FAMILY"/>
    <property type="match status" value="1"/>
</dbReference>
<feature type="domain" description="HTH gntR-type" evidence="4">
    <location>
        <begin position="43"/>
        <end position="111"/>
    </location>
</feature>
<dbReference type="GO" id="GO:0003677">
    <property type="term" value="F:DNA binding"/>
    <property type="evidence" value="ECO:0007669"/>
    <property type="project" value="UniProtKB-KW"/>
</dbReference>
<dbReference type="Gene3D" id="1.10.10.10">
    <property type="entry name" value="Winged helix-like DNA-binding domain superfamily/Winged helix DNA-binding domain"/>
    <property type="match status" value="1"/>
</dbReference>
<name>A0A5B2TJ26_9PROT</name>
<proteinExistence type="predicted"/>
<evidence type="ECO:0000259" key="4">
    <source>
        <dbReference type="PROSITE" id="PS50949"/>
    </source>
</evidence>
<keyword evidence="6" id="KW-1185">Reference proteome</keyword>
<dbReference type="PANTHER" id="PTHR43537:SF5">
    <property type="entry name" value="UXU OPERON TRANSCRIPTIONAL REGULATOR"/>
    <property type="match status" value="1"/>
</dbReference>
<evidence type="ECO:0000313" key="5">
    <source>
        <dbReference type="EMBL" id="KAA2214104.1"/>
    </source>
</evidence>
<keyword evidence="1" id="KW-0805">Transcription regulation</keyword>
<organism evidence="5 6">
    <name type="scientific">Teichococcus oryzae</name>
    <dbReference type="NCBI Taxonomy" id="1608942"/>
    <lineage>
        <taxon>Bacteria</taxon>
        <taxon>Pseudomonadati</taxon>
        <taxon>Pseudomonadota</taxon>
        <taxon>Alphaproteobacteria</taxon>
        <taxon>Acetobacterales</taxon>
        <taxon>Roseomonadaceae</taxon>
        <taxon>Roseomonas</taxon>
    </lineage>
</organism>
<evidence type="ECO:0000256" key="1">
    <source>
        <dbReference type="ARBA" id="ARBA00023015"/>
    </source>
</evidence>
<keyword evidence="2" id="KW-0238">DNA-binding</keyword>
<sequence>MMGRSLCEGRGGRGRLGGQEAVRLAFCTISRYHTRKPRGGPMGSLHVLLAHRVLDHIRAEGLPAGHHLTEQSLEPVLGTSRSPIRGALAHLAAQGVLVPRPPRRGLFLARDAAEMALAEDLPGAPAEERAYLALARARLAGELPAVLSESEAMRRTGLARDALRRVLARAAQEGWIEQRPSRRWSFLPMIDGPEACAESYALRAALEPAALRMPGFAPDPAVLERLRAQQRMLAEGGVFRAGDAELFAANSTFHESLATLSGNRFVLQMVVRQNQLRRLVEYRAVLDRGRVRHQCFEHLSILDRLMADDRDAAARLLEGHLVHAGEEKVRLLRRAGGSAETTKETP</sequence>
<dbReference type="AlphaFoldDB" id="A0A5B2TJ26"/>
<dbReference type="SUPFAM" id="SSF46785">
    <property type="entry name" value="Winged helix' DNA-binding domain"/>
    <property type="match status" value="1"/>
</dbReference>
<dbReference type="SMART" id="SM00895">
    <property type="entry name" value="FCD"/>
    <property type="match status" value="1"/>
</dbReference>
<keyword evidence="3" id="KW-0804">Transcription</keyword>
<accession>A0A5B2TJ26</accession>
<dbReference type="InterPro" id="IPR036388">
    <property type="entry name" value="WH-like_DNA-bd_sf"/>
</dbReference>
<dbReference type="EMBL" id="VUKA01000002">
    <property type="protein sequence ID" value="KAA2214104.1"/>
    <property type="molecule type" value="Genomic_DNA"/>
</dbReference>
<evidence type="ECO:0000313" key="6">
    <source>
        <dbReference type="Proteomes" id="UP000322110"/>
    </source>
</evidence>
<comment type="caution">
    <text evidence="5">The sequence shown here is derived from an EMBL/GenBank/DDBJ whole genome shotgun (WGS) entry which is preliminary data.</text>
</comment>
<evidence type="ECO:0000256" key="3">
    <source>
        <dbReference type="ARBA" id="ARBA00023163"/>
    </source>
</evidence>
<reference evidence="5 6" key="1">
    <citation type="journal article" date="2015" name="Int. J. Syst. Evol. Microbiol.">
        <title>Roseomonas oryzae sp. nov., isolated from paddy rhizosphere soil.</title>
        <authorList>
            <person name="Ramaprasad E.V."/>
            <person name="Sasikala Ch."/>
            <person name="Ramana Ch.V."/>
        </authorList>
    </citation>
    <scope>NUCLEOTIDE SEQUENCE [LARGE SCALE GENOMIC DNA]</scope>
    <source>
        <strain evidence="5 6">KCTC 42542</strain>
    </source>
</reference>
<dbReference type="Proteomes" id="UP000322110">
    <property type="component" value="Unassembled WGS sequence"/>
</dbReference>
<dbReference type="InterPro" id="IPR036390">
    <property type="entry name" value="WH_DNA-bd_sf"/>
</dbReference>
<dbReference type="Pfam" id="PF00392">
    <property type="entry name" value="GntR"/>
    <property type="match status" value="1"/>
</dbReference>
<dbReference type="PROSITE" id="PS50949">
    <property type="entry name" value="HTH_GNTR"/>
    <property type="match status" value="1"/>
</dbReference>
<dbReference type="Pfam" id="PF07729">
    <property type="entry name" value="FCD"/>
    <property type="match status" value="1"/>
</dbReference>
<protein>
    <submittedName>
        <fullName evidence="5">GntR family transcriptional regulator</fullName>
    </submittedName>
</protein>
<dbReference type="GO" id="GO:0003700">
    <property type="term" value="F:DNA-binding transcription factor activity"/>
    <property type="evidence" value="ECO:0007669"/>
    <property type="project" value="InterPro"/>
</dbReference>